<feature type="compositionally biased region" description="Acidic residues" evidence="1">
    <location>
        <begin position="414"/>
        <end position="423"/>
    </location>
</feature>
<feature type="compositionally biased region" description="Basic and acidic residues" evidence="1">
    <location>
        <begin position="1052"/>
        <end position="1074"/>
    </location>
</feature>
<evidence type="ECO:0000313" key="3">
    <source>
        <dbReference type="EMBL" id="PSK55404.1"/>
    </source>
</evidence>
<name>A0A2P8A4L1_9PEZI</name>
<dbReference type="AlphaFoldDB" id="A0A2P8A4L1"/>
<feature type="compositionally biased region" description="Basic and acidic residues" evidence="1">
    <location>
        <begin position="503"/>
        <end position="512"/>
    </location>
</feature>
<feature type="region of interest" description="Disordered" evidence="1">
    <location>
        <begin position="1041"/>
        <end position="1100"/>
    </location>
</feature>
<feature type="compositionally biased region" description="Low complexity" evidence="1">
    <location>
        <begin position="953"/>
        <end position="965"/>
    </location>
</feature>
<feature type="compositionally biased region" description="Polar residues" evidence="1">
    <location>
        <begin position="562"/>
        <end position="574"/>
    </location>
</feature>
<feature type="compositionally biased region" description="Basic and acidic residues" evidence="1">
    <location>
        <begin position="550"/>
        <end position="560"/>
    </location>
</feature>
<dbReference type="Gene3D" id="3.40.50.1820">
    <property type="entry name" value="alpha/beta hydrolase"/>
    <property type="match status" value="1"/>
</dbReference>
<dbReference type="OrthoDB" id="435520at2759"/>
<sequence>MANDRTRRAVSMPHWSSEPLDNDLSAEPPPIAMRPRAKKKMSVNSVRNKPADSEVISNMLDALDSFTPPPSAAAQRHYEVVDGYYDSPHARSKHSRLPSIEDDEGGAPSPVVGSSIRGESGSIRGGSGSIRGERIKPMRQNSGRTYGDLISAEAPIVPSSKRRSLQSADSESLREQGGFLRLMRTTSMRSRSSLTFESVPSMDSDRSSRHSISTSTLQAISKYTPRPLSSRMASDRSVVQPPTSEPRPKKRKSWETDVNIHAPTESKPDTPNARKDSYVEAGPSRTTFDTRRDNQIPRKPLPNGTADRLDVPAASSAETSVSPTPSGDYSEQMDSTPSKKKKSKSSKSASSSSRTSPLKGPIADAIPERTSSLNQAEKTAADAERRAQRKNKSSSDGGDRSIRKKKKAAQSEQILEELGEEDETVKRIRELKQQREERIRQQKLNVDDQASQVQPNNQDDGAGLNNKVGEGSATVESGTKAARATQEPSGPPLDQTRAIGNRDPSRLADNSKAHKMLGLDGNRGPPSPSIMSPLGLNPPPARKSTSTNHSSDREQSRPDYIRSQSADSKVSQMSVRPEYDYAHAVRTLDKQSKPSLDTRRSEDQTMLAGRKPNGSLAAVDKRQNLVVDTSTASISRASIDQDVNAFLTSPRLNRTVRHPKTNRIISFSEVGSPTGYPVFVCVGMGLTRFVSAFYDELATTLDLRLITPDRPGVGKSEPYTERDAPGPLSWHQDVAAISAALSITHFSLLAHSAGAIFAMATALVLPHQVRGPVYLLAPWIPPSQFETPSSLSTSTPSTPSNPPASLPYSQRLLRILPVPLLKAANSSFLGLNTNSMTSLPTTSVPSTPTKPSKSNSSSPTRKRRPSNAALDPSTPATTILEGELPRPTSLMPAPASGTADAQSPIHLSATAQPSDPDWAYSAAHLSAAEHAAGLSPTSPVQGPGAFPSTAAQTSHPASASAMTSPAALERKRLYDTTLLNRIWELATKDSNPANDLLVCLERNREVGFRYTDVRKRVVVVHGGEDRRVRGENVRWMVGGMNAVRAGRRGPKRKEGGGKDGEDRSGDGGKGKGEVDGLGSGRGNAEAERGGSTGSFDGDDDEGDCELRLLKGEGHGLMAVAAVMGDVLSEIALGWRMMGGRRPSAVQDTGKEERRSHEVVADNAEREKRSEGMGKSTELPLRNARK</sequence>
<feature type="region of interest" description="Disordered" evidence="1">
    <location>
        <begin position="588"/>
        <end position="615"/>
    </location>
</feature>
<protein>
    <recommendedName>
        <fullName evidence="2">AB hydrolase-1 domain-containing protein</fullName>
    </recommendedName>
</protein>
<reference evidence="3 4" key="1">
    <citation type="submission" date="2017-05" db="EMBL/GenBank/DDBJ databases">
        <title>Draft genome sequence of Elsinoe australis.</title>
        <authorList>
            <person name="Cheng Q."/>
        </authorList>
    </citation>
    <scope>NUCLEOTIDE SEQUENCE [LARGE SCALE GENOMIC DNA]</scope>
    <source>
        <strain evidence="3 4">NL1</strain>
    </source>
</reference>
<feature type="domain" description="AB hydrolase-1" evidence="2">
    <location>
        <begin position="697"/>
        <end position="777"/>
    </location>
</feature>
<comment type="caution">
    <text evidence="3">The sequence shown here is derived from an EMBL/GenBank/DDBJ whole genome shotgun (WGS) entry which is preliminary data.</text>
</comment>
<feature type="region of interest" description="Disordered" evidence="1">
    <location>
        <begin position="85"/>
        <end position="575"/>
    </location>
</feature>
<evidence type="ECO:0000313" key="4">
    <source>
        <dbReference type="Proteomes" id="UP000243723"/>
    </source>
</evidence>
<accession>A0A2P8A4L1</accession>
<dbReference type="InterPro" id="IPR000073">
    <property type="entry name" value="AB_hydrolase_1"/>
</dbReference>
<dbReference type="EMBL" id="NHZQ01000067">
    <property type="protein sequence ID" value="PSK55404.1"/>
    <property type="molecule type" value="Genomic_DNA"/>
</dbReference>
<feature type="compositionally biased region" description="Low complexity" evidence="1">
    <location>
        <begin position="180"/>
        <end position="195"/>
    </location>
</feature>
<dbReference type="PANTHER" id="PTHR43433">
    <property type="entry name" value="HYDROLASE, ALPHA/BETA FOLD FAMILY PROTEIN"/>
    <property type="match status" value="1"/>
</dbReference>
<dbReference type="PANTHER" id="PTHR43433:SF10">
    <property type="entry name" value="AB HYDROLASE-1 DOMAIN-CONTAINING PROTEIN"/>
    <property type="match status" value="1"/>
</dbReference>
<feature type="region of interest" description="Disordered" evidence="1">
    <location>
        <begin position="1"/>
        <end position="50"/>
    </location>
</feature>
<feature type="compositionally biased region" description="Low complexity" evidence="1">
    <location>
        <begin position="113"/>
        <end position="122"/>
    </location>
</feature>
<gene>
    <name evidence="3" type="ORF">B9Z65_2793</name>
</gene>
<feature type="region of interest" description="Disordered" evidence="1">
    <location>
        <begin position="832"/>
        <end position="902"/>
    </location>
</feature>
<feature type="region of interest" description="Disordered" evidence="1">
    <location>
        <begin position="786"/>
        <end position="806"/>
    </location>
</feature>
<proteinExistence type="predicted"/>
<dbReference type="Proteomes" id="UP000243723">
    <property type="component" value="Unassembled WGS sequence"/>
</dbReference>
<feature type="compositionally biased region" description="Polar residues" evidence="1">
    <location>
        <begin position="448"/>
        <end position="459"/>
    </location>
</feature>
<feature type="compositionally biased region" description="Basic and acidic residues" evidence="1">
    <location>
        <begin position="588"/>
        <end position="603"/>
    </location>
</feature>
<dbReference type="InterPro" id="IPR029058">
    <property type="entry name" value="AB_hydrolase_fold"/>
</dbReference>
<dbReference type="Pfam" id="PF00561">
    <property type="entry name" value="Abhydrolase_1"/>
    <property type="match status" value="1"/>
</dbReference>
<feature type="region of interest" description="Disordered" evidence="1">
    <location>
        <begin position="1140"/>
        <end position="1185"/>
    </location>
</feature>
<dbReference type="STRING" id="40998.A0A2P8A4L1"/>
<evidence type="ECO:0000259" key="2">
    <source>
        <dbReference type="Pfam" id="PF00561"/>
    </source>
</evidence>
<feature type="compositionally biased region" description="Low complexity" evidence="1">
    <location>
        <begin position="835"/>
        <end position="859"/>
    </location>
</feature>
<keyword evidence="4" id="KW-1185">Reference proteome</keyword>
<feature type="region of interest" description="Disordered" evidence="1">
    <location>
        <begin position="931"/>
        <end position="965"/>
    </location>
</feature>
<dbReference type="InterPro" id="IPR050471">
    <property type="entry name" value="AB_hydrolase"/>
</dbReference>
<organism evidence="3 4">
    <name type="scientific">Elsinoe australis</name>
    <dbReference type="NCBI Taxonomy" id="40998"/>
    <lineage>
        <taxon>Eukaryota</taxon>
        <taxon>Fungi</taxon>
        <taxon>Dikarya</taxon>
        <taxon>Ascomycota</taxon>
        <taxon>Pezizomycotina</taxon>
        <taxon>Dothideomycetes</taxon>
        <taxon>Dothideomycetidae</taxon>
        <taxon>Myriangiales</taxon>
        <taxon>Elsinoaceae</taxon>
        <taxon>Elsinoe</taxon>
    </lineage>
</organism>
<feature type="compositionally biased region" description="Basic and acidic residues" evidence="1">
    <location>
        <begin position="264"/>
        <end position="278"/>
    </location>
</feature>
<dbReference type="SUPFAM" id="SSF53474">
    <property type="entry name" value="alpha/beta-Hydrolases"/>
    <property type="match status" value="1"/>
</dbReference>
<feature type="compositionally biased region" description="Basic and acidic residues" evidence="1">
    <location>
        <begin position="1148"/>
        <end position="1171"/>
    </location>
</feature>
<feature type="compositionally biased region" description="Polar residues" evidence="1">
    <location>
        <begin position="316"/>
        <end position="336"/>
    </location>
</feature>
<feature type="compositionally biased region" description="Low complexity" evidence="1">
    <location>
        <begin position="787"/>
        <end position="798"/>
    </location>
</feature>
<feature type="compositionally biased region" description="Basic and acidic residues" evidence="1">
    <location>
        <begin position="424"/>
        <end position="440"/>
    </location>
</feature>
<evidence type="ECO:0000256" key="1">
    <source>
        <dbReference type="SAM" id="MobiDB-lite"/>
    </source>
</evidence>